<keyword evidence="1" id="KW-0378">Hydrolase</keyword>
<dbReference type="EC" id="3.1.13.1" evidence="1"/>
<proteinExistence type="predicted"/>
<keyword evidence="1" id="KW-0540">Nuclease</keyword>
<keyword evidence="1" id="KW-0269">Exonuclease</keyword>
<evidence type="ECO:0000313" key="1">
    <source>
        <dbReference type="EMBL" id="KAK3725875.1"/>
    </source>
</evidence>
<keyword evidence="2" id="KW-1185">Reference proteome</keyword>
<reference evidence="1" key="1">
    <citation type="submission" date="2023-07" db="EMBL/GenBank/DDBJ databases">
        <title>Black Yeasts Isolated from many extreme environments.</title>
        <authorList>
            <person name="Coleine C."/>
            <person name="Stajich J.E."/>
            <person name="Selbmann L."/>
        </authorList>
    </citation>
    <scope>NUCLEOTIDE SEQUENCE</scope>
    <source>
        <strain evidence="1">CCFEE 5714</strain>
    </source>
</reference>
<gene>
    <name evidence="1" type="primary">MSU1_1</name>
    <name evidence="1" type="ORF">LTR37_000023</name>
</gene>
<dbReference type="Proteomes" id="UP001281147">
    <property type="component" value="Unassembled WGS sequence"/>
</dbReference>
<accession>A0ACC3NYM6</accession>
<comment type="caution">
    <text evidence="1">The sequence shown here is derived from an EMBL/GenBank/DDBJ whole genome shotgun (WGS) entry which is preliminary data.</text>
</comment>
<evidence type="ECO:0000313" key="2">
    <source>
        <dbReference type="Proteomes" id="UP001281147"/>
    </source>
</evidence>
<organism evidence="1 2">
    <name type="scientific">Vermiconidia calcicola</name>
    <dbReference type="NCBI Taxonomy" id="1690605"/>
    <lineage>
        <taxon>Eukaryota</taxon>
        <taxon>Fungi</taxon>
        <taxon>Dikarya</taxon>
        <taxon>Ascomycota</taxon>
        <taxon>Pezizomycotina</taxon>
        <taxon>Dothideomycetes</taxon>
        <taxon>Dothideomycetidae</taxon>
        <taxon>Mycosphaerellales</taxon>
        <taxon>Extremaceae</taxon>
        <taxon>Vermiconidia</taxon>
    </lineage>
</organism>
<dbReference type="EMBL" id="JAUTXU010000001">
    <property type="protein sequence ID" value="KAK3725875.1"/>
    <property type="molecule type" value="Genomic_DNA"/>
</dbReference>
<protein>
    <submittedName>
        <fullName evidence="1">3'-5' RNA exonuclease complex component</fullName>
        <ecNumber evidence="1">3.1.13.1</ecNumber>
    </submittedName>
</protein>
<name>A0ACC3NYM6_9PEZI</name>
<sequence>MKTTRHNFLSHLIPTVRDFICPAMFPIRNGPKSSTSKATYICLSCRLHSAPNSQNLESETRSEHSIERNGVSIEHATVKARKHSSDREAAQKPGGRHKYGQGSQALPLRKTGTDKPPIRYREIVRDDPIMSPQHHDGLRKEGTYEAEHSASLSTKEARRGARARMNMYHDTMGRLRPSITNRQKRLGLGIPMSAMPSSPHARLLHTSYRARQHAATASLEPEYPGPPPPPPTATGTSGRGPDIRTRLRQWQELHGNKDEDAKMEATFDNDIDIVGGASNTLTRLPDIASSLRSEDPDQDDERQALAHFMHSTPDDMDSSTFDQRVLRMGDLVELEFTKSERESVIAVFVRPLRSGEAQFFTMHGRWLHVPDRMIPYSIPGWVSPDIVKPLLEHLPEPQDAKEDEALNDLAYSEDLSVPRAVAAPLVSRMVQFQAESQEIYRKHAGTLDEAHQILAHETDLRYGSLLSAATTLLQMPADKLPVTALFTVRSALTRAGFAFNIDRRSHRLTGYLQIRSKEQVKMVDYVRKWIRDWQDDMATRSALEGSPNSEKLLRKHKTPPTAQNMYGFIEKARKIVLQSREDREPTFSGNVGPSKKRFPITPESDAVRVKTDLQFSDQETEVVRFVEAWACSNIFMGVPRLQSLPPLILQAIGLYEEQELVSSTGFMFLQELGAIMPYENRVRFDQHLLLPSSQHSKPLQNLMNSLLEMRNRHNFLDAMKGLRHDWGSMPVYCIDDASAHEIDDGLSIERAGTDEWWVHVHVANPTAFFERDHPLAKMARHMGESIYMPERTYMMLPRWATSRHFNLANDRPCLTFSAKLNRDGKRLDQKVTSGIIRNAIRLTKEEVKDLMGLHDMSGPLQKIVLTVGGELPPRKPRKSMAPDVNAQQVDDLKTLLMLAEKRVNVRKGGGGVFFNADKPDVEVWQHYKSPGLAWDHPHRRGRRTVEGDPVIRMETTGQTNWFAAASSPVQVLVQEMMLLACETSAKWCAERQVPGIFRGTLSKPGQPDPEKFLREVLEPATARSPDGERPMHLGLDYVSAIGSTAMSTTPFKHKILGMDYYGKVTSPLRRYGDMILHWQIEAALREEARRGKSLVTKDKSADRSFLPFSRIVLDTIMLGLQPREAMINRAKGYAANFWTTMLMFRAFHFGECELPFRTPADPSKPLMQLYVHVQEGSNRSTVHGWSRDLNIQASMSRPEKLGLPEPMRGDVWEVEVEKVDVYNRHTAVRPVRLLERAEVYSPSGLLY</sequence>